<feature type="compositionally biased region" description="Polar residues" evidence="1">
    <location>
        <begin position="287"/>
        <end position="299"/>
    </location>
</feature>
<dbReference type="GO" id="GO:0000492">
    <property type="term" value="P:box C/D snoRNP assembly"/>
    <property type="evidence" value="ECO:0007669"/>
    <property type="project" value="InterPro"/>
</dbReference>
<feature type="region of interest" description="Disordered" evidence="1">
    <location>
        <begin position="347"/>
        <end position="548"/>
    </location>
</feature>
<dbReference type="Proteomes" id="UP001287356">
    <property type="component" value="Unassembled WGS sequence"/>
</dbReference>
<proteinExistence type="predicted"/>
<dbReference type="PANTHER" id="PTHR38489">
    <property type="entry name" value="HISTONE CHAPERONE DOMAIN-CONTAINING PROTEIN"/>
    <property type="match status" value="1"/>
</dbReference>
<dbReference type="PANTHER" id="PTHR38489:SF1">
    <property type="entry name" value="HISTONE CHAPERONE DOMAIN-CONTAINING PROTEIN"/>
    <property type="match status" value="1"/>
</dbReference>
<feature type="compositionally biased region" description="Polar residues" evidence="1">
    <location>
        <begin position="404"/>
        <end position="425"/>
    </location>
</feature>
<feature type="compositionally biased region" description="Low complexity" evidence="1">
    <location>
        <begin position="435"/>
        <end position="451"/>
    </location>
</feature>
<feature type="region of interest" description="Disordered" evidence="1">
    <location>
        <begin position="239"/>
        <end position="330"/>
    </location>
</feature>
<evidence type="ECO:0000313" key="3">
    <source>
        <dbReference type="Proteomes" id="UP001287356"/>
    </source>
</evidence>
<dbReference type="AlphaFoldDB" id="A0AAE0N886"/>
<feature type="compositionally biased region" description="Basic and acidic residues" evidence="1">
    <location>
        <begin position="536"/>
        <end position="548"/>
    </location>
</feature>
<dbReference type="Pfam" id="PF15370">
    <property type="entry name" value="NOPCHAP1"/>
    <property type="match status" value="1"/>
</dbReference>
<gene>
    <name evidence="2" type="ORF">B0T24DRAFT_679266</name>
</gene>
<dbReference type="InterPro" id="IPR027921">
    <property type="entry name" value="NOPCHAP1"/>
</dbReference>
<evidence type="ECO:0000313" key="2">
    <source>
        <dbReference type="EMBL" id="KAK3373875.1"/>
    </source>
</evidence>
<accession>A0AAE0N886</accession>
<dbReference type="EMBL" id="JAULSN010000004">
    <property type="protein sequence ID" value="KAK3373875.1"/>
    <property type="molecule type" value="Genomic_DNA"/>
</dbReference>
<feature type="compositionally biased region" description="Low complexity" evidence="1">
    <location>
        <begin position="367"/>
        <end position="385"/>
    </location>
</feature>
<feature type="compositionally biased region" description="Low complexity" evidence="1">
    <location>
        <begin position="477"/>
        <end position="518"/>
    </location>
</feature>
<reference evidence="2" key="2">
    <citation type="submission" date="2023-06" db="EMBL/GenBank/DDBJ databases">
        <authorList>
            <consortium name="Lawrence Berkeley National Laboratory"/>
            <person name="Haridas S."/>
            <person name="Hensen N."/>
            <person name="Bonometti L."/>
            <person name="Westerberg I."/>
            <person name="Brannstrom I.O."/>
            <person name="Guillou S."/>
            <person name="Cros-Aarteil S."/>
            <person name="Calhoun S."/>
            <person name="Kuo A."/>
            <person name="Mondo S."/>
            <person name="Pangilinan J."/>
            <person name="Riley R."/>
            <person name="Labutti K."/>
            <person name="Andreopoulos B."/>
            <person name="Lipzen A."/>
            <person name="Chen C."/>
            <person name="Yanf M."/>
            <person name="Daum C."/>
            <person name="Ng V."/>
            <person name="Clum A."/>
            <person name="Steindorff A."/>
            <person name="Ohm R."/>
            <person name="Martin F."/>
            <person name="Silar P."/>
            <person name="Natvig D."/>
            <person name="Lalanne C."/>
            <person name="Gautier V."/>
            <person name="Ament-Velasquez S.L."/>
            <person name="Kruys A."/>
            <person name="Hutchinson M.I."/>
            <person name="Powell A.J."/>
            <person name="Barry K."/>
            <person name="Miller A.N."/>
            <person name="Grigoriev I.V."/>
            <person name="Debuchy R."/>
            <person name="Gladieux P."/>
            <person name="Thoren M.H."/>
            <person name="Johannesson H."/>
        </authorList>
    </citation>
    <scope>NUCLEOTIDE SEQUENCE</scope>
    <source>
        <strain evidence="2">CBS 958.72</strain>
    </source>
</reference>
<organism evidence="2 3">
    <name type="scientific">Lasiosphaeria ovina</name>
    <dbReference type="NCBI Taxonomy" id="92902"/>
    <lineage>
        <taxon>Eukaryota</taxon>
        <taxon>Fungi</taxon>
        <taxon>Dikarya</taxon>
        <taxon>Ascomycota</taxon>
        <taxon>Pezizomycotina</taxon>
        <taxon>Sordariomycetes</taxon>
        <taxon>Sordariomycetidae</taxon>
        <taxon>Sordariales</taxon>
        <taxon>Lasiosphaeriaceae</taxon>
        <taxon>Lasiosphaeria</taxon>
    </lineage>
</organism>
<protein>
    <submittedName>
        <fullName evidence="2">Uncharacterized protein</fullName>
    </submittedName>
</protein>
<feature type="compositionally biased region" description="Low complexity" evidence="1">
    <location>
        <begin position="265"/>
        <end position="278"/>
    </location>
</feature>
<sequence>MAVSVAARVQPQWPHAQTSSSRRAELVLLREGVDIALAYFNYEDEETLPILTAKARKWSEKYYRGYPYASRRAIALIKAFPNLFNLNVKAYLRLTPAAMPRDMELSNQAEPENASPRHLRRVERKVMNSEAFPEFTEPTLASPDELDEIVDLRPRQRRSDLKTKPVMRVDALGLRDSGLLRHLPEFLGQLARANLETETLLANSPSGVGFELDDTTAQQQPHIEMDVYAGLVETQRRRHARRIVLPGGRPFKPSGDDDNDDDRSSSGSSGAGDAAKSNGKSEDSDTGNESDASTSTTASLRAKTKKRKAGAMSGPEDSSPPNKLRIQYSYPPPILQSFDIHQRKMVKKINPAAGPDPFNALGQIAVPSSPTLSTSSQSSSSSGGQRRIIKIKVPSSSSSSSSSADNSRASTPDQKQCRPSSTSPSRVIRLRDPRSSPSSSSSSASSSARSSQFGSIPIIKLKVPKRPAPSISAPVHSGGTISSDTDSSTSTSSSSSTSADGAIPTRPSTSGSDTSSSSRRVKIKVIKRSGPGYEQSENKRRLIEEVSE</sequence>
<keyword evidence="3" id="KW-1185">Reference proteome</keyword>
<comment type="caution">
    <text evidence="2">The sequence shown here is derived from an EMBL/GenBank/DDBJ whole genome shotgun (WGS) entry which is preliminary data.</text>
</comment>
<evidence type="ECO:0000256" key="1">
    <source>
        <dbReference type="SAM" id="MobiDB-lite"/>
    </source>
</evidence>
<reference evidence="2" key="1">
    <citation type="journal article" date="2023" name="Mol. Phylogenet. Evol.">
        <title>Genome-scale phylogeny and comparative genomics of the fungal order Sordariales.</title>
        <authorList>
            <person name="Hensen N."/>
            <person name="Bonometti L."/>
            <person name="Westerberg I."/>
            <person name="Brannstrom I.O."/>
            <person name="Guillou S."/>
            <person name="Cros-Aarteil S."/>
            <person name="Calhoun S."/>
            <person name="Haridas S."/>
            <person name="Kuo A."/>
            <person name="Mondo S."/>
            <person name="Pangilinan J."/>
            <person name="Riley R."/>
            <person name="LaButti K."/>
            <person name="Andreopoulos B."/>
            <person name="Lipzen A."/>
            <person name="Chen C."/>
            <person name="Yan M."/>
            <person name="Daum C."/>
            <person name="Ng V."/>
            <person name="Clum A."/>
            <person name="Steindorff A."/>
            <person name="Ohm R.A."/>
            <person name="Martin F."/>
            <person name="Silar P."/>
            <person name="Natvig D.O."/>
            <person name="Lalanne C."/>
            <person name="Gautier V."/>
            <person name="Ament-Velasquez S.L."/>
            <person name="Kruys A."/>
            <person name="Hutchinson M.I."/>
            <person name="Powell A.J."/>
            <person name="Barry K."/>
            <person name="Miller A.N."/>
            <person name="Grigoriev I.V."/>
            <person name="Debuchy R."/>
            <person name="Gladieux P."/>
            <person name="Hiltunen Thoren M."/>
            <person name="Johannesson H."/>
        </authorList>
    </citation>
    <scope>NUCLEOTIDE SEQUENCE</scope>
    <source>
        <strain evidence="2">CBS 958.72</strain>
    </source>
</reference>
<name>A0AAE0N886_9PEZI</name>